<dbReference type="SUPFAM" id="SSF52972">
    <property type="entry name" value="ITPase-like"/>
    <property type="match status" value="1"/>
</dbReference>
<dbReference type="InterPro" id="IPR002637">
    <property type="entry name" value="RdgB/HAM1"/>
</dbReference>
<dbReference type="InterPro" id="IPR029001">
    <property type="entry name" value="ITPase-like_fam"/>
</dbReference>
<dbReference type="GO" id="GO:0005829">
    <property type="term" value="C:cytosol"/>
    <property type="evidence" value="ECO:0007669"/>
    <property type="project" value="TreeGrafter"/>
</dbReference>
<proteinExistence type="inferred from homology"/>
<dbReference type="GO" id="GO:0009143">
    <property type="term" value="P:nucleoside triphosphate catabolic process"/>
    <property type="evidence" value="ECO:0007669"/>
    <property type="project" value="InterPro"/>
</dbReference>
<dbReference type="HAMAP" id="MF_01405">
    <property type="entry name" value="Non_canon_purine_NTPase"/>
    <property type="match status" value="1"/>
</dbReference>
<accession>A0A6J6DRU6</accession>
<evidence type="ECO:0000256" key="5">
    <source>
        <dbReference type="ARBA" id="ARBA00022842"/>
    </source>
</evidence>
<evidence type="ECO:0000256" key="1">
    <source>
        <dbReference type="ARBA" id="ARBA00008023"/>
    </source>
</evidence>
<evidence type="ECO:0000256" key="4">
    <source>
        <dbReference type="ARBA" id="ARBA00022801"/>
    </source>
</evidence>
<keyword evidence="4" id="KW-0378">Hydrolase</keyword>
<evidence type="ECO:0000256" key="7">
    <source>
        <dbReference type="SAM" id="MobiDB-lite"/>
    </source>
</evidence>
<evidence type="ECO:0000256" key="6">
    <source>
        <dbReference type="ARBA" id="ARBA00023080"/>
    </source>
</evidence>
<dbReference type="GO" id="GO:0009117">
    <property type="term" value="P:nucleotide metabolic process"/>
    <property type="evidence" value="ECO:0007669"/>
    <property type="project" value="UniProtKB-KW"/>
</dbReference>
<dbReference type="GO" id="GO:0047429">
    <property type="term" value="F:nucleoside triphosphate diphosphatase activity"/>
    <property type="evidence" value="ECO:0007669"/>
    <property type="project" value="InterPro"/>
</dbReference>
<organism evidence="8">
    <name type="scientific">freshwater metagenome</name>
    <dbReference type="NCBI Taxonomy" id="449393"/>
    <lineage>
        <taxon>unclassified sequences</taxon>
        <taxon>metagenomes</taxon>
        <taxon>ecological metagenomes</taxon>
    </lineage>
</organism>
<dbReference type="Pfam" id="PF01725">
    <property type="entry name" value="Ham1p_like"/>
    <property type="match status" value="1"/>
</dbReference>
<dbReference type="GO" id="GO:0046872">
    <property type="term" value="F:metal ion binding"/>
    <property type="evidence" value="ECO:0007669"/>
    <property type="project" value="UniProtKB-KW"/>
</dbReference>
<dbReference type="GO" id="GO:0000166">
    <property type="term" value="F:nucleotide binding"/>
    <property type="evidence" value="ECO:0007669"/>
    <property type="project" value="UniProtKB-KW"/>
</dbReference>
<keyword evidence="2" id="KW-0479">Metal-binding</keyword>
<name>A0A6J6DRU6_9ZZZZ</name>
<reference evidence="8" key="1">
    <citation type="submission" date="2020-05" db="EMBL/GenBank/DDBJ databases">
        <authorList>
            <person name="Chiriac C."/>
            <person name="Salcher M."/>
            <person name="Ghai R."/>
            <person name="Kavagutti S V."/>
        </authorList>
    </citation>
    <scope>NUCLEOTIDE SEQUENCE</scope>
</reference>
<dbReference type="Gene3D" id="3.90.950.10">
    <property type="match status" value="1"/>
</dbReference>
<keyword evidence="6" id="KW-0546">Nucleotide metabolism</keyword>
<comment type="similarity">
    <text evidence="1">Belongs to the HAM1 NTPase family.</text>
</comment>
<keyword evidence="3" id="KW-0547">Nucleotide-binding</keyword>
<dbReference type="AlphaFoldDB" id="A0A6J6DRU6"/>
<keyword evidence="5" id="KW-0460">Magnesium</keyword>
<dbReference type="PANTHER" id="PTHR11067:SF9">
    <property type="entry name" value="INOSINE TRIPHOSPHATE PYROPHOSPHATASE"/>
    <property type="match status" value="1"/>
</dbReference>
<evidence type="ECO:0000313" key="8">
    <source>
        <dbReference type="EMBL" id="CAB4566851.1"/>
    </source>
</evidence>
<sequence length="213" mass="22531">MATSPLRLVCATANPHKVEEIAAVLGDLVELVPRPDHVPDVVEDAGTLEGNARLKARAICAATGLPAVADDTGLFVDALDGEPGAETAYFAGPEATYAENREKLLRVLDGVADRGAEFVTVALVVWPDGEEVLVRGVCRGRIADAERDGRGWGYDPLFVPDGDHPGGDHPDGDHPGGDHPGGRTFSQMTDVEKNAVSHRGRAFAALAEALRRR</sequence>
<dbReference type="GO" id="GO:0017111">
    <property type="term" value="F:ribonucleoside triphosphate phosphatase activity"/>
    <property type="evidence" value="ECO:0007669"/>
    <property type="project" value="InterPro"/>
</dbReference>
<feature type="region of interest" description="Disordered" evidence="7">
    <location>
        <begin position="153"/>
        <end position="187"/>
    </location>
</feature>
<protein>
    <submittedName>
        <fullName evidence="8">Unannotated protein</fullName>
    </submittedName>
</protein>
<dbReference type="InterPro" id="IPR020922">
    <property type="entry name" value="dITP/XTP_pyrophosphatase"/>
</dbReference>
<gene>
    <name evidence="8" type="ORF">UFOPK1493_02146</name>
</gene>
<dbReference type="EMBL" id="CAEZSR010000079">
    <property type="protein sequence ID" value="CAB4566851.1"/>
    <property type="molecule type" value="Genomic_DNA"/>
</dbReference>
<evidence type="ECO:0000256" key="3">
    <source>
        <dbReference type="ARBA" id="ARBA00022741"/>
    </source>
</evidence>
<dbReference type="CDD" id="cd00515">
    <property type="entry name" value="HAM1"/>
    <property type="match status" value="1"/>
</dbReference>
<evidence type="ECO:0000256" key="2">
    <source>
        <dbReference type="ARBA" id="ARBA00022723"/>
    </source>
</evidence>
<dbReference type="PANTHER" id="PTHR11067">
    <property type="entry name" value="INOSINE TRIPHOSPHATE PYROPHOSPHATASE/HAM1 PROTEIN"/>
    <property type="match status" value="1"/>
</dbReference>
<feature type="compositionally biased region" description="Basic and acidic residues" evidence="7">
    <location>
        <begin position="161"/>
        <end position="181"/>
    </location>
</feature>